<reference evidence="4 5" key="1">
    <citation type="submission" date="2019-03" db="EMBL/GenBank/DDBJ databases">
        <authorList>
            <person name="Gaulin E."/>
            <person name="Dumas B."/>
        </authorList>
    </citation>
    <scope>NUCLEOTIDE SEQUENCE [LARGE SCALE GENOMIC DNA]</scope>
    <source>
        <strain evidence="4">CBS 568.67</strain>
    </source>
</reference>
<dbReference type="InterPro" id="IPR051218">
    <property type="entry name" value="Sec_MonoDiacylglyc_Lipase"/>
</dbReference>
<keyword evidence="1" id="KW-0472">Membrane</keyword>
<dbReference type="SUPFAM" id="SSF53474">
    <property type="entry name" value="alpha/beta-Hydrolases"/>
    <property type="match status" value="1"/>
</dbReference>
<dbReference type="InterPro" id="IPR029058">
    <property type="entry name" value="AB_hydrolase_fold"/>
</dbReference>
<evidence type="ECO:0000256" key="1">
    <source>
        <dbReference type="SAM" id="Phobius"/>
    </source>
</evidence>
<proteinExistence type="predicted"/>
<keyword evidence="5" id="KW-1185">Reference proteome</keyword>
<sequence length="866" mass="95752">MLSRPLSVRCGARQRLGPVQSVGVTLLILAALINVIVPLYYVLRHVYHDNGQDSHDMALLRKEASSRRMVLTKQMTIQLEEEGSIDMDDHDLQSTEADDAKRDAFYFDMTQFRKNVPEKAIGVDRVPTLKLEAMSKGWISLVFFFLVFSTFVCLVIFAVPASVDTDERPLVADGIAPLNATAYLINASLSTSLPHGSRFLSVLADVCHHVDRPASVGGTRLLLNVSYDMRFAVDAHVYFQSFVGYTLVQCDCSPVCALSSAYAPAHALTLVSMPWYQDQFHPFATPAPRRFSFSAVLDLRHPVTTSFDRLNFSLLASYSAVYPVVDGTKLAFMGGDLLALVYWIYINRHVAWHRMLPERRLLFVLLACNVLGSGPMMQLLKLVFSDALAYLVSQSWVVTLNAAWLLGLLIMIDQQRHRSFSVGLWLAHGVPAVVAVTLRHLAFYFCPAAVTSLVDVGLSIVALWIFRAVVMSTRNTLRRRPYAATRANQLTARVLYIMSYSVPYVYFFAALAADPLPVVHGYIGTTKTLTNLPTQIAVRAATFVLFLIFLPPTRHERSAMAACVVTTRATQATRTFCIETACALYNLSCHAYYAAPGLKHEPLDMDMDNVALAHDQVRALAALYDAATDTHGVVFVDDMHRIVVAFRGTASTANAITDLTYNFVAPDLWTDDHPDIRLHAGFWAAYCSVRDQLHAVLGTHADKPWHFTGHSLGGALATIAAFDAGRHFHRHVTMYNYGSPRVGNHAFAKVFSQYVTGFRVVNDGDIIVGGPKRAVLCLYCVSSLRYKHVGTAVLLSERANGTFIVDPNIVETAFIAQLRGSGFSHFLSAYKLRLQKGLRFAAVLDTDKSKASSSVEHTPLLDAALV</sequence>
<feature type="transmembrane region" description="Helical" evidence="1">
    <location>
        <begin position="448"/>
        <end position="470"/>
    </location>
</feature>
<dbReference type="PANTHER" id="PTHR45856">
    <property type="entry name" value="ALPHA/BETA-HYDROLASES SUPERFAMILY PROTEIN"/>
    <property type="match status" value="1"/>
</dbReference>
<keyword evidence="1" id="KW-1133">Transmembrane helix</keyword>
<dbReference type="Proteomes" id="UP000332933">
    <property type="component" value="Unassembled WGS sequence"/>
</dbReference>
<feature type="transmembrane region" description="Helical" evidence="1">
    <location>
        <begin position="490"/>
        <end position="512"/>
    </location>
</feature>
<feature type="transmembrane region" description="Helical" evidence="1">
    <location>
        <begin position="387"/>
        <end position="410"/>
    </location>
</feature>
<dbReference type="InterPro" id="IPR002921">
    <property type="entry name" value="Fungal_lipase-type"/>
</dbReference>
<feature type="transmembrane region" description="Helical" evidence="1">
    <location>
        <begin position="422"/>
        <end position="442"/>
    </location>
</feature>
<dbReference type="GO" id="GO:0006629">
    <property type="term" value="P:lipid metabolic process"/>
    <property type="evidence" value="ECO:0007669"/>
    <property type="project" value="InterPro"/>
</dbReference>
<name>A0A485LK35_9STRA</name>
<organism evidence="4 5">
    <name type="scientific">Aphanomyces stellatus</name>
    <dbReference type="NCBI Taxonomy" id="120398"/>
    <lineage>
        <taxon>Eukaryota</taxon>
        <taxon>Sar</taxon>
        <taxon>Stramenopiles</taxon>
        <taxon>Oomycota</taxon>
        <taxon>Saprolegniomycetes</taxon>
        <taxon>Saprolegniales</taxon>
        <taxon>Verrucalvaceae</taxon>
        <taxon>Aphanomyces</taxon>
    </lineage>
</organism>
<dbReference type="Pfam" id="PF01764">
    <property type="entry name" value="Lipase_3"/>
    <property type="match status" value="1"/>
</dbReference>
<accession>A0A485LK35</accession>
<dbReference type="EMBL" id="VJMH01007058">
    <property type="protein sequence ID" value="KAF0685696.1"/>
    <property type="molecule type" value="Genomic_DNA"/>
</dbReference>
<dbReference type="Gene3D" id="3.40.50.1820">
    <property type="entry name" value="alpha/beta hydrolase"/>
    <property type="match status" value="1"/>
</dbReference>
<evidence type="ECO:0000259" key="2">
    <source>
        <dbReference type="Pfam" id="PF01764"/>
    </source>
</evidence>
<dbReference type="CDD" id="cd00519">
    <property type="entry name" value="Lipase_3"/>
    <property type="match status" value="1"/>
</dbReference>
<protein>
    <submittedName>
        <fullName evidence="4">Aste57867_22443 protein</fullName>
    </submittedName>
</protein>
<keyword evidence="1" id="KW-0812">Transmembrane</keyword>
<feature type="transmembrane region" description="Helical" evidence="1">
    <location>
        <begin position="532"/>
        <end position="550"/>
    </location>
</feature>
<feature type="transmembrane region" description="Helical" evidence="1">
    <location>
        <begin position="21"/>
        <end position="43"/>
    </location>
</feature>
<gene>
    <name evidence="4" type="primary">Aste57867_22443</name>
    <name evidence="3" type="ORF">As57867_022373</name>
    <name evidence="4" type="ORF">ASTE57867_22443</name>
</gene>
<feature type="transmembrane region" description="Helical" evidence="1">
    <location>
        <begin position="361"/>
        <end position="381"/>
    </location>
</feature>
<feature type="transmembrane region" description="Helical" evidence="1">
    <location>
        <begin position="138"/>
        <end position="159"/>
    </location>
</feature>
<evidence type="ECO:0000313" key="3">
    <source>
        <dbReference type="EMBL" id="KAF0685696.1"/>
    </source>
</evidence>
<reference evidence="3" key="2">
    <citation type="submission" date="2019-06" db="EMBL/GenBank/DDBJ databases">
        <title>Genomics analysis of Aphanomyces spp. identifies a new class of oomycete effector associated with host adaptation.</title>
        <authorList>
            <person name="Gaulin E."/>
        </authorList>
    </citation>
    <scope>NUCLEOTIDE SEQUENCE</scope>
    <source>
        <strain evidence="3">CBS 578.67</strain>
    </source>
</reference>
<feature type="domain" description="Fungal lipase-type" evidence="2">
    <location>
        <begin position="643"/>
        <end position="768"/>
    </location>
</feature>
<dbReference type="AlphaFoldDB" id="A0A485LK35"/>
<dbReference type="EMBL" id="CAADRA010007084">
    <property type="protein sequence ID" value="VFT99103.1"/>
    <property type="molecule type" value="Genomic_DNA"/>
</dbReference>
<dbReference type="OrthoDB" id="426718at2759"/>
<dbReference type="PANTHER" id="PTHR45856:SF11">
    <property type="entry name" value="FUNGAL LIPASE-LIKE DOMAIN-CONTAINING PROTEIN"/>
    <property type="match status" value="1"/>
</dbReference>
<evidence type="ECO:0000313" key="5">
    <source>
        <dbReference type="Proteomes" id="UP000332933"/>
    </source>
</evidence>
<evidence type="ECO:0000313" key="4">
    <source>
        <dbReference type="EMBL" id="VFT99103.1"/>
    </source>
</evidence>